<sequence length="79" mass="8528">MSGGATVSNDKVVVESGGADRSKEYGLWMVVERKQLQNLRLERKKGAGNPGNEIVVGKTGECFDRVVFSVILKLTAAEC</sequence>
<dbReference type="EMBL" id="JABFAF010000013">
    <property type="protein sequence ID" value="MBA0874342.1"/>
    <property type="molecule type" value="Genomic_DNA"/>
</dbReference>
<proteinExistence type="predicted"/>
<dbReference type="AlphaFoldDB" id="A0A7J9MTG2"/>
<feature type="non-terminal residue" evidence="1">
    <location>
        <position position="1"/>
    </location>
</feature>
<dbReference type="Proteomes" id="UP000593576">
    <property type="component" value="Unassembled WGS sequence"/>
</dbReference>
<dbReference type="OrthoDB" id="10309030at2759"/>
<reference evidence="1 2" key="1">
    <citation type="journal article" date="2019" name="Genome Biol. Evol.">
        <title>Insights into the evolution of the New World diploid cottons (Gossypium, subgenus Houzingenia) based on genome sequencing.</title>
        <authorList>
            <person name="Grover C.E."/>
            <person name="Arick M.A. 2nd"/>
            <person name="Thrash A."/>
            <person name="Conover J.L."/>
            <person name="Sanders W.S."/>
            <person name="Peterson D.G."/>
            <person name="Frelichowski J.E."/>
            <person name="Scheffler J.A."/>
            <person name="Scheffler B.E."/>
            <person name="Wendel J.F."/>
        </authorList>
    </citation>
    <scope>NUCLEOTIDE SEQUENCE [LARGE SCALE GENOMIC DNA]</scope>
    <source>
        <strain evidence="1">1</strain>
        <tissue evidence="1">Leaf</tissue>
    </source>
</reference>
<name>A0A7J9MTG2_GOSSC</name>
<evidence type="ECO:0000313" key="2">
    <source>
        <dbReference type="Proteomes" id="UP000593576"/>
    </source>
</evidence>
<keyword evidence="2" id="KW-1185">Reference proteome</keyword>
<evidence type="ECO:0000313" key="1">
    <source>
        <dbReference type="EMBL" id="MBA0874342.1"/>
    </source>
</evidence>
<accession>A0A7J9MTG2</accession>
<gene>
    <name evidence="1" type="ORF">Goshw_015426</name>
</gene>
<organism evidence="1 2">
    <name type="scientific">Gossypium schwendimanii</name>
    <name type="common">Cotton</name>
    <dbReference type="NCBI Taxonomy" id="34291"/>
    <lineage>
        <taxon>Eukaryota</taxon>
        <taxon>Viridiplantae</taxon>
        <taxon>Streptophyta</taxon>
        <taxon>Embryophyta</taxon>
        <taxon>Tracheophyta</taxon>
        <taxon>Spermatophyta</taxon>
        <taxon>Magnoliopsida</taxon>
        <taxon>eudicotyledons</taxon>
        <taxon>Gunneridae</taxon>
        <taxon>Pentapetalae</taxon>
        <taxon>rosids</taxon>
        <taxon>malvids</taxon>
        <taxon>Malvales</taxon>
        <taxon>Malvaceae</taxon>
        <taxon>Malvoideae</taxon>
        <taxon>Gossypium</taxon>
    </lineage>
</organism>
<comment type="caution">
    <text evidence="1">The sequence shown here is derived from an EMBL/GenBank/DDBJ whole genome shotgun (WGS) entry which is preliminary data.</text>
</comment>
<protein>
    <submittedName>
        <fullName evidence="1">Uncharacterized protein</fullName>
    </submittedName>
</protein>